<proteinExistence type="inferred from homology"/>
<dbReference type="InterPro" id="IPR006311">
    <property type="entry name" value="TAT_signal"/>
</dbReference>
<comment type="similarity">
    <text evidence="1">Belongs to the bacterial solute-binding protein 1 family.</text>
</comment>
<dbReference type="Pfam" id="PF01547">
    <property type="entry name" value="SBP_bac_1"/>
    <property type="match status" value="1"/>
</dbReference>
<evidence type="ECO:0000313" key="5">
    <source>
        <dbReference type="EMBL" id="TMJ10559.1"/>
    </source>
</evidence>
<comment type="caution">
    <text evidence="5">The sequence shown here is derived from an EMBL/GenBank/DDBJ whole genome shotgun (WGS) entry which is preliminary data.</text>
</comment>
<dbReference type="PROSITE" id="PS51318">
    <property type="entry name" value="TAT"/>
    <property type="match status" value="1"/>
</dbReference>
<dbReference type="Proteomes" id="UP000315217">
    <property type="component" value="Unassembled WGS sequence"/>
</dbReference>
<evidence type="ECO:0000313" key="7">
    <source>
        <dbReference type="Proteomes" id="UP000315217"/>
    </source>
</evidence>
<evidence type="ECO:0000256" key="1">
    <source>
        <dbReference type="ARBA" id="ARBA00008520"/>
    </source>
</evidence>
<keyword evidence="3" id="KW-0732">Signal</keyword>
<dbReference type="PANTHER" id="PTHR43649:SF34">
    <property type="entry name" value="ABC TRANSPORTER PERIPLASMIC-BINDING PROTEIN YCJN-RELATED"/>
    <property type="match status" value="1"/>
</dbReference>
<dbReference type="Gene3D" id="3.40.190.10">
    <property type="entry name" value="Periplasmic binding protein-like II"/>
    <property type="match status" value="1"/>
</dbReference>
<dbReference type="SUPFAM" id="SSF53850">
    <property type="entry name" value="Periplasmic binding protein-like II"/>
    <property type="match status" value="1"/>
</dbReference>
<dbReference type="EMBL" id="VBAI01000019">
    <property type="protein sequence ID" value="TMJ12567.1"/>
    <property type="molecule type" value="Genomic_DNA"/>
</dbReference>
<reference evidence="7 8" key="1">
    <citation type="journal article" date="2019" name="Nat. Microbiol.">
        <title>Mediterranean grassland soil C-N compound turnover is dependent on rainfall and depth, and is mediated by genomically divergent microorganisms.</title>
        <authorList>
            <person name="Diamond S."/>
            <person name="Andeer P.F."/>
            <person name="Li Z."/>
            <person name="Crits-Christoph A."/>
            <person name="Burstein D."/>
            <person name="Anantharaman K."/>
            <person name="Lane K.R."/>
            <person name="Thomas B.C."/>
            <person name="Pan C."/>
            <person name="Northen T.R."/>
            <person name="Banfield J.F."/>
        </authorList>
    </citation>
    <scope>NUCLEOTIDE SEQUENCE [LARGE SCALE GENOMIC DNA]</scope>
    <source>
        <strain evidence="6">NP_1</strain>
        <strain evidence="5">NP_2</strain>
    </source>
</reference>
<dbReference type="NCBIfam" id="TIGR01409">
    <property type="entry name" value="TAT_signal_seq"/>
    <property type="match status" value="1"/>
</dbReference>
<keyword evidence="4" id="KW-0472">Membrane</keyword>
<keyword evidence="4" id="KW-0812">Transmembrane</keyword>
<evidence type="ECO:0000256" key="4">
    <source>
        <dbReference type="SAM" id="Phobius"/>
    </source>
</evidence>
<dbReference type="InterPro" id="IPR050490">
    <property type="entry name" value="Bact_solute-bd_prot1"/>
</dbReference>
<protein>
    <submittedName>
        <fullName evidence="5">Extracellular solute-binding protein</fullName>
    </submittedName>
</protein>
<sequence length="466" mass="52224">MGEGAWIRISDNRWRRLSRREFLRLAAAAGAGAAAAGLMPLLRPPRMAVAQARRLTFLHWSHFVPGFDKWFDGEYTKEWGKAHDVEVTVDHVPSAQVPARAAAEVAARQGHDLFQFITPAPNFEPALEDMGDLVEPMIKQHGIVDLARKSTYNPKTKKWFAFSLSFTPDPAHYRKDAWDEVGFVPDSWDNLLRGGRMLKARGLPIGIAISGCIDSNMALRDCLWSYGSSIQNQSAEVVINNKNTVEAIKYIRALFKEAMDPEVLAWDDSSNNRAMQGGKISWTLNAISIARTLEKTDPEFYPKVQLWKPPRGPNNLGGKRLGSEHVFFSYGIWQFTSPEQKKLAKQFLVDYGNNWARAFVGSEFYEFPSFPGTVSNLQDQVLHDTVAARLGQPNMYRELTTALSWSTNVGFPGFANAAEGEVFDTYIIPQMFALAATDKMTPEEAAKWAGEQVESIFAKWRGRGLV</sequence>
<evidence type="ECO:0000256" key="2">
    <source>
        <dbReference type="ARBA" id="ARBA00022448"/>
    </source>
</evidence>
<accession>A0A537LRA9</accession>
<keyword evidence="2" id="KW-0813">Transport</keyword>
<dbReference type="InterPro" id="IPR006059">
    <property type="entry name" value="SBP"/>
</dbReference>
<dbReference type="InterPro" id="IPR019546">
    <property type="entry name" value="TAT_signal_bac_arc"/>
</dbReference>
<dbReference type="EMBL" id="VBAJ01000008">
    <property type="protein sequence ID" value="TMJ10559.1"/>
    <property type="molecule type" value="Genomic_DNA"/>
</dbReference>
<dbReference type="Proteomes" id="UP000318661">
    <property type="component" value="Unassembled WGS sequence"/>
</dbReference>
<keyword evidence="4" id="KW-1133">Transmembrane helix</keyword>
<dbReference type="PANTHER" id="PTHR43649">
    <property type="entry name" value="ARABINOSE-BINDING PROTEIN-RELATED"/>
    <property type="match status" value="1"/>
</dbReference>
<gene>
    <name evidence="6" type="ORF">E6G98_02620</name>
    <name evidence="5" type="ORF">E6G99_00190</name>
</gene>
<dbReference type="AlphaFoldDB" id="A0A537LRA9"/>
<evidence type="ECO:0000256" key="3">
    <source>
        <dbReference type="ARBA" id="ARBA00022729"/>
    </source>
</evidence>
<name>A0A537LRA9_9BACT</name>
<organism evidence="5 8">
    <name type="scientific">Candidatus Segetimicrobium genomatis</name>
    <dbReference type="NCBI Taxonomy" id="2569760"/>
    <lineage>
        <taxon>Bacteria</taxon>
        <taxon>Bacillati</taxon>
        <taxon>Candidatus Sysuimicrobiota</taxon>
        <taxon>Candidatus Sysuimicrobiia</taxon>
        <taxon>Candidatus Sysuimicrobiales</taxon>
        <taxon>Candidatus Segetimicrobiaceae</taxon>
        <taxon>Candidatus Segetimicrobium</taxon>
    </lineage>
</organism>
<evidence type="ECO:0000313" key="8">
    <source>
        <dbReference type="Proteomes" id="UP000318661"/>
    </source>
</evidence>
<feature type="transmembrane region" description="Helical" evidence="4">
    <location>
        <begin position="22"/>
        <end position="42"/>
    </location>
</feature>
<evidence type="ECO:0000313" key="6">
    <source>
        <dbReference type="EMBL" id="TMJ12567.1"/>
    </source>
</evidence>